<feature type="region of interest" description="Disordered" evidence="1">
    <location>
        <begin position="1"/>
        <end position="72"/>
    </location>
</feature>
<keyword evidence="3" id="KW-1185">Reference proteome</keyword>
<protein>
    <submittedName>
        <fullName evidence="2">Uncharacterized protein</fullName>
    </submittedName>
</protein>
<gene>
    <name evidence="2" type="ORF">FPE_LOCUS19002</name>
</gene>
<dbReference type="AlphaFoldDB" id="A0AAD1ZKR0"/>
<feature type="compositionally biased region" description="Basic and acidic residues" evidence="1">
    <location>
        <begin position="36"/>
        <end position="46"/>
    </location>
</feature>
<proteinExistence type="predicted"/>
<dbReference type="Proteomes" id="UP000834106">
    <property type="component" value="Chromosome 11"/>
</dbReference>
<sequence length="205" mass="23399">MEAAPIKSQPLHNFSLPQLKWAHKNSTSQHHRFRRRDSPDNRHPDPDSCSESRPVKTRAEQPPTISKSPPQNRVVCADEEDNWGGKPWHLRPRKEVKAAAAKRETTVENSRINSTTSAVKSNRLRGWAEGGQQNEGLDPRRDPKTFRNNSMVYFRDCIWWGLQLTHTGFMMLSSRLKKVDEARFLILRGGFNSGMEAGRIWCGAG</sequence>
<evidence type="ECO:0000313" key="3">
    <source>
        <dbReference type="Proteomes" id="UP000834106"/>
    </source>
</evidence>
<name>A0AAD1ZKR0_9LAMI</name>
<evidence type="ECO:0000313" key="2">
    <source>
        <dbReference type="EMBL" id="CAI9771572.1"/>
    </source>
</evidence>
<reference evidence="2" key="1">
    <citation type="submission" date="2023-05" db="EMBL/GenBank/DDBJ databases">
        <authorList>
            <person name="Huff M."/>
        </authorList>
    </citation>
    <scope>NUCLEOTIDE SEQUENCE</scope>
</reference>
<evidence type="ECO:0000256" key="1">
    <source>
        <dbReference type="SAM" id="MobiDB-lite"/>
    </source>
</evidence>
<accession>A0AAD1ZKR0</accession>
<organism evidence="2 3">
    <name type="scientific">Fraxinus pennsylvanica</name>
    <dbReference type="NCBI Taxonomy" id="56036"/>
    <lineage>
        <taxon>Eukaryota</taxon>
        <taxon>Viridiplantae</taxon>
        <taxon>Streptophyta</taxon>
        <taxon>Embryophyta</taxon>
        <taxon>Tracheophyta</taxon>
        <taxon>Spermatophyta</taxon>
        <taxon>Magnoliopsida</taxon>
        <taxon>eudicotyledons</taxon>
        <taxon>Gunneridae</taxon>
        <taxon>Pentapetalae</taxon>
        <taxon>asterids</taxon>
        <taxon>lamiids</taxon>
        <taxon>Lamiales</taxon>
        <taxon>Oleaceae</taxon>
        <taxon>Oleeae</taxon>
        <taxon>Fraxinus</taxon>
    </lineage>
</organism>
<dbReference type="EMBL" id="OU503046">
    <property type="protein sequence ID" value="CAI9771572.1"/>
    <property type="molecule type" value="Genomic_DNA"/>
</dbReference>